<comment type="caution">
    <text evidence="1">The sequence shown here is derived from an EMBL/GenBank/DDBJ whole genome shotgun (WGS) entry which is preliminary data.</text>
</comment>
<proteinExistence type="predicted"/>
<accession>A0ABS8P9V5</accession>
<keyword evidence="2" id="KW-1185">Reference proteome</keyword>
<dbReference type="Proteomes" id="UP001199469">
    <property type="component" value="Unassembled WGS sequence"/>
</dbReference>
<name>A0ABS8P9V5_9PSEU</name>
<dbReference type="RefSeq" id="WP_230735715.1">
    <property type="nucleotide sequence ID" value="NZ_JAJNDB010000003.1"/>
</dbReference>
<gene>
    <name evidence="1" type="ORF">LQ327_16895</name>
</gene>
<dbReference type="EMBL" id="JAJNDB010000003">
    <property type="protein sequence ID" value="MCD2195045.1"/>
    <property type="molecule type" value="Genomic_DNA"/>
</dbReference>
<evidence type="ECO:0000313" key="1">
    <source>
        <dbReference type="EMBL" id="MCD2195045.1"/>
    </source>
</evidence>
<sequence>MRDLLWSTFLPWVRVPGTPTYRRLAAEPVPADLGDYRPYDAPHEPPGATVDDGRARTVARRLIAAEPDRVAAVTTLLDRLGLAHDADPASWTAIGTWLVERPADPATPSLTLDVGLLLGRRILDERGDDAHWEPDDGVLAHPQVVLGATIIALPLQAVEQGSDLGAVLEHALAAEEPDPEADFVAYLRTVLDDRDGAGEALTTDDVGWMLAESGLESLPELPEDVEERLAQHIGPRND</sequence>
<organism evidence="1 2">
    <name type="scientific">Actinomycetospora endophytica</name>
    <dbReference type="NCBI Taxonomy" id="2291215"/>
    <lineage>
        <taxon>Bacteria</taxon>
        <taxon>Bacillati</taxon>
        <taxon>Actinomycetota</taxon>
        <taxon>Actinomycetes</taxon>
        <taxon>Pseudonocardiales</taxon>
        <taxon>Pseudonocardiaceae</taxon>
        <taxon>Actinomycetospora</taxon>
    </lineage>
</organism>
<protein>
    <submittedName>
        <fullName evidence="1">Uncharacterized protein</fullName>
    </submittedName>
</protein>
<evidence type="ECO:0000313" key="2">
    <source>
        <dbReference type="Proteomes" id="UP001199469"/>
    </source>
</evidence>
<reference evidence="1 2" key="1">
    <citation type="submission" date="2021-11" db="EMBL/GenBank/DDBJ databases">
        <title>Draft genome sequence of Actinomycetospora sp. SF1 isolated from the rhizosphere soil.</title>
        <authorList>
            <person name="Duangmal K."/>
            <person name="Chantavorakit T."/>
        </authorList>
    </citation>
    <scope>NUCLEOTIDE SEQUENCE [LARGE SCALE GENOMIC DNA]</scope>
    <source>
        <strain evidence="1 2">TBRC 5722</strain>
    </source>
</reference>